<keyword evidence="8" id="KW-1185">Reference proteome</keyword>
<dbReference type="InterPro" id="IPR011659">
    <property type="entry name" value="WD40"/>
</dbReference>
<evidence type="ECO:0000259" key="6">
    <source>
        <dbReference type="Pfam" id="PF04052"/>
    </source>
</evidence>
<organism evidence="7 8">
    <name type="scientific">Candidatus Providencia siddallii</name>
    <dbReference type="NCBI Taxonomy" id="1715285"/>
    <lineage>
        <taxon>Bacteria</taxon>
        <taxon>Pseudomonadati</taxon>
        <taxon>Pseudomonadota</taxon>
        <taxon>Gammaproteobacteria</taxon>
        <taxon>Enterobacterales</taxon>
        <taxon>Morganellaceae</taxon>
        <taxon>Providencia</taxon>
    </lineage>
</organism>
<dbReference type="PANTHER" id="PTHR36842">
    <property type="entry name" value="PROTEIN TOLB HOMOLOG"/>
    <property type="match status" value="1"/>
</dbReference>
<comment type="function">
    <text evidence="5">Part of the Tol-Pal system, which plays a role in outer membrane invagination during cell division and is important for maintaining outer membrane integrity. TolB occupies a key intermediary position in the Tol-Pal system because it communicates directly with both membrane-embedded components, Pal in the outer membrane and TolA in the inner membrane.</text>
</comment>
<dbReference type="Pfam" id="PF04052">
    <property type="entry name" value="TolB_N"/>
    <property type="match status" value="1"/>
</dbReference>
<accession>A0A0M6W7T5</accession>
<protein>
    <recommendedName>
        <fullName evidence="5">Tol-Pal system protein TolB</fullName>
    </recommendedName>
</protein>
<dbReference type="Proteomes" id="UP000242301">
    <property type="component" value="Unassembled WGS sequence"/>
</dbReference>
<dbReference type="NCBIfam" id="TIGR02800">
    <property type="entry name" value="propeller_TolB"/>
    <property type="match status" value="1"/>
</dbReference>
<dbReference type="PANTHER" id="PTHR36842:SF1">
    <property type="entry name" value="PROTEIN TOLB"/>
    <property type="match status" value="1"/>
</dbReference>
<dbReference type="AlphaFoldDB" id="A0A0M6W7T5"/>
<sequence>MKYNFKVLILFLMLFVIPVNAELRIEITEGVDSAQKVGVVPFKLVGGSVFTQEIHQVVSNDLRNSGKFNPINLIEMPQQPSNISEITTNLWSSLGVTALVIGKIQQTVDDNFLINYQLIGITENSRTILLQNQFKVTKKILRYVAHAISDVIFEKLTGVRGAFCTKIAYVVVNKNKNYSYELRVSDYDGYNYFTVHRSPEPIMSPTWSPDGKKLAYVTFETGNSAIVIKNMLNGTVQQIASFPCHNGAPAFSPDGTKLAFALSKTGSLNLYLMDMFNGQIRQITNNSSNNTEPSWMPDNKTLMYTSDQSGSPQIYKINIYNGNSERISWEGSKNQNSDVSLDGSFLVMVSSNNGRQHIVKQDLVTNEVKFLTETFLDETPSIAPNGSMVIYSSSYEEGTKLQLVSSNGRFNTRIKASGRQVKFPAWSPYL</sequence>
<dbReference type="InterPro" id="IPR011042">
    <property type="entry name" value="6-blade_b-propeller_TolB-like"/>
</dbReference>
<dbReference type="STRING" id="1715285.SOFFGTOCOR_0561"/>
<keyword evidence="4 5" id="KW-0574">Periplasm</keyword>
<dbReference type="EMBL" id="CVRF01000003">
    <property type="protein sequence ID" value="CRK85964.1"/>
    <property type="molecule type" value="Genomic_DNA"/>
</dbReference>
<keyword evidence="3 5" id="KW-0732">Signal</keyword>
<keyword evidence="5" id="KW-0131">Cell cycle</keyword>
<dbReference type="InterPro" id="IPR007195">
    <property type="entry name" value="TolB_N"/>
</dbReference>
<comment type="subunit">
    <text evidence="5">The Tol-Pal system is composed of five core proteins: the inner membrane proteins TolA, TolQ and TolR, the periplasmic protein TolB and the outer membrane protein Pal. They form a network linking the inner and outer membranes and the peptidoglycan layer.</text>
</comment>
<evidence type="ECO:0000256" key="2">
    <source>
        <dbReference type="ARBA" id="ARBA00009820"/>
    </source>
</evidence>
<evidence type="ECO:0000313" key="8">
    <source>
        <dbReference type="Proteomes" id="UP000242301"/>
    </source>
</evidence>
<comment type="subcellular location">
    <subcellularLocation>
        <location evidence="1 5">Periplasm</location>
    </subcellularLocation>
</comment>
<evidence type="ECO:0000313" key="7">
    <source>
        <dbReference type="EMBL" id="CRK85964.1"/>
    </source>
</evidence>
<evidence type="ECO:0000256" key="4">
    <source>
        <dbReference type="ARBA" id="ARBA00022764"/>
    </source>
</evidence>
<comment type="similarity">
    <text evidence="2 5">Belongs to the TolB family.</text>
</comment>
<dbReference type="GO" id="GO:0042597">
    <property type="term" value="C:periplasmic space"/>
    <property type="evidence" value="ECO:0007669"/>
    <property type="project" value="UniProtKB-SubCell"/>
</dbReference>
<proteinExistence type="inferred from homology"/>
<dbReference type="Gene3D" id="3.40.50.10070">
    <property type="entry name" value="TolB, N-terminal domain"/>
    <property type="match status" value="1"/>
</dbReference>
<dbReference type="Pfam" id="PF07676">
    <property type="entry name" value="PD40"/>
    <property type="match status" value="4"/>
</dbReference>
<dbReference type="GO" id="GO:0051301">
    <property type="term" value="P:cell division"/>
    <property type="evidence" value="ECO:0007669"/>
    <property type="project" value="UniProtKB-UniRule"/>
</dbReference>
<reference evidence="8" key="1">
    <citation type="submission" date="2015-05" db="EMBL/GenBank/DDBJ databases">
        <authorList>
            <person name="Manzano-Marin A."/>
        </authorList>
    </citation>
    <scope>NUCLEOTIDE SEQUENCE [LARGE SCALE GENOMIC DNA]</scope>
    <source>
        <strain evidence="8">officinalis</strain>
    </source>
</reference>
<evidence type="ECO:0000256" key="1">
    <source>
        <dbReference type="ARBA" id="ARBA00004418"/>
    </source>
</evidence>
<dbReference type="Gene3D" id="2.120.10.30">
    <property type="entry name" value="TolB, C-terminal domain"/>
    <property type="match status" value="1"/>
</dbReference>
<feature type="domain" description="TolB N-terminal" evidence="6">
    <location>
        <begin position="23"/>
        <end position="124"/>
    </location>
</feature>
<evidence type="ECO:0000256" key="5">
    <source>
        <dbReference type="HAMAP-Rule" id="MF_00671"/>
    </source>
</evidence>
<dbReference type="GO" id="GO:0017038">
    <property type="term" value="P:protein import"/>
    <property type="evidence" value="ECO:0007669"/>
    <property type="project" value="InterPro"/>
</dbReference>
<dbReference type="SUPFAM" id="SSF69304">
    <property type="entry name" value="Tricorn protease N-terminal domain"/>
    <property type="match status" value="1"/>
</dbReference>
<keyword evidence="5" id="KW-0132">Cell division</keyword>
<dbReference type="InterPro" id="IPR014167">
    <property type="entry name" value="Tol-Pal_TolB"/>
</dbReference>
<name>A0A0M6W7T5_9GAMM</name>
<dbReference type="HAMAP" id="MF_00671">
    <property type="entry name" value="TolB"/>
    <property type="match status" value="1"/>
</dbReference>
<dbReference type="SUPFAM" id="SSF52964">
    <property type="entry name" value="TolB, N-terminal domain"/>
    <property type="match status" value="1"/>
</dbReference>
<gene>
    <name evidence="5 7" type="primary">tolB</name>
    <name evidence="7" type="ORF">SOFFGTOCOR_0561</name>
</gene>
<evidence type="ECO:0000256" key="3">
    <source>
        <dbReference type="ARBA" id="ARBA00022729"/>
    </source>
</evidence>